<comment type="caution">
    <text evidence="1">The sequence shown here is derived from an EMBL/GenBank/DDBJ whole genome shotgun (WGS) entry which is preliminary data.</text>
</comment>
<name>A0ABR2AIH7_9ROSI</name>
<evidence type="ECO:0000313" key="2">
    <source>
        <dbReference type="Proteomes" id="UP001472677"/>
    </source>
</evidence>
<proteinExistence type="predicted"/>
<accession>A0ABR2AIH7</accession>
<evidence type="ECO:0000313" key="1">
    <source>
        <dbReference type="EMBL" id="KAK8493125.1"/>
    </source>
</evidence>
<protein>
    <submittedName>
        <fullName evidence="1">Uncharacterized protein</fullName>
    </submittedName>
</protein>
<dbReference type="EMBL" id="JBBPBM010000644">
    <property type="protein sequence ID" value="KAK8493125.1"/>
    <property type="molecule type" value="Genomic_DNA"/>
</dbReference>
<gene>
    <name evidence="1" type="ORF">V6N12_003659</name>
</gene>
<sequence>MHSRLSLVNLPRKDLTERGYLEVNTRMLNIIFLVAQLLNSYGCHYFALIKSRRNEWIFGEQNVRRESVLLQSQRMQREVVAVISPLKAIAATRHVDQSHPAIVDRRINPPGGWCKLNTDRAVDRVLNLASCGGVIRDE</sequence>
<reference evidence="1 2" key="1">
    <citation type="journal article" date="2024" name="G3 (Bethesda)">
        <title>Genome assembly of Hibiscus sabdariffa L. provides insights into metabolisms of medicinal natural products.</title>
        <authorList>
            <person name="Kim T."/>
        </authorList>
    </citation>
    <scope>NUCLEOTIDE SEQUENCE [LARGE SCALE GENOMIC DNA]</scope>
    <source>
        <strain evidence="1">TK-2024</strain>
        <tissue evidence="1">Old leaves</tissue>
    </source>
</reference>
<organism evidence="1 2">
    <name type="scientific">Hibiscus sabdariffa</name>
    <name type="common">roselle</name>
    <dbReference type="NCBI Taxonomy" id="183260"/>
    <lineage>
        <taxon>Eukaryota</taxon>
        <taxon>Viridiplantae</taxon>
        <taxon>Streptophyta</taxon>
        <taxon>Embryophyta</taxon>
        <taxon>Tracheophyta</taxon>
        <taxon>Spermatophyta</taxon>
        <taxon>Magnoliopsida</taxon>
        <taxon>eudicotyledons</taxon>
        <taxon>Gunneridae</taxon>
        <taxon>Pentapetalae</taxon>
        <taxon>rosids</taxon>
        <taxon>malvids</taxon>
        <taxon>Malvales</taxon>
        <taxon>Malvaceae</taxon>
        <taxon>Malvoideae</taxon>
        <taxon>Hibiscus</taxon>
    </lineage>
</organism>
<keyword evidence="2" id="KW-1185">Reference proteome</keyword>
<dbReference type="Proteomes" id="UP001472677">
    <property type="component" value="Unassembled WGS sequence"/>
</dbReference>